<keyword evidence="2" id="KW-1185">Reference proteome</keyword>
<proteinExistence type="predicted"/>
<dbReference type="Proteomes" id="UP000609802">
    <property type="component" value="Unassembled WGS sequence"/>
</dbReference>
<dbReference type="EMBL" id="BNCH01000001">
    <property type="protein sequence ID" value="GHE85182.1"/>
    <property type="molecule type" value="Genomic_DNA"/>
</dbReference>
<evidence type="ECO:0000313" key="1">
    <source>
        <dbReference type="EMBL" id="GHE85182.1"/>
    </source>
</evidence>
<name>A0ABQ3IK73_9RHOB</name>
<sequence>MTSNDDKDWRQITTKEAFVRNFVDKVLVGDGMEFTIHSDGRMSGLINGEVLTGSWYWSGKFFCRTAMWRGEDLGLDCETIEARRSQMRYTRDKGRGEALVVEIKQP</sequence>
<organism evidence="1 2">
    <name type="scientific">Aliiroseovarius zhejiangensis</name>
    <dbReference type="NCBI Taxonomy" id="1632025"/>
    <lineage>
        <taxon>Bacteria</taxon>
        <taxon>Pseudomonadati</taxon>
        <taxon>Pseudomonadota</taxon>
        <taxon>Alphaproteobacteria</taxon>
        <taxon>Rhodobacterales</taxon>
        <taxon>Paracoccaceae</taxon>
        <taxon>Aliiroseovarius</taxon>
    </lineage>
</organism>
<accession>A0ABQ3IK73</accession>
<protein>
    <submittedName>
        <fullName evidence="1">Uncharacterized protein</fullName>
    </submittedName>
</protein>
<evidence type="ECO:0000313" key="2">
    <source>
        <dbReference type="Proteomes" id="UP000609802"/>
    </source>
</evidence>
<comment type="caution">
    <text evidence="1">The sequence shown here is derived from an EMBL/GenBank/DDBJ whole genome shotgun (WGS) entry which is preliminary data.</text>
</comment>
<dbReference type="RefSeq" id="WP_191284461.1">
    <property type="nucleotide sequence ID" value="NZ_BNCH01000001.1"/>
</dbReference>
<reference evidence="2" key="1">
    <citation type="journal article" date="2019" name="Int. J. Syst. Evol. Microbiol.">
        <title>The Global Catalogue of Microorganisms (GCM) 10K type strain sequencing project: providing services to taxonomists for standard genome sequencing and annotation.</title>
        <authorList>
            <consortium name="The Broad Institute Genomics Platform"/>
            <consortium name="The Broad Institute Genome Sequencing Center for Infectious Disease"/>
            <person name="Wu L."/>
            <person name="Ma J."/>
        </authorList>
    </citation>
    <scope>NUCLEOTIDE SEQUENCE [LARGE SCALE GENOMIC DNA]</scope>
    <source>
        <strain evidence="2">KCTC 42443</strain>
    </source>
</reference>
<gene>
    <name evidence="1" type="ORF">GCM10016455_00340</name>
</gene>